<sequence>MKRIALAAMLGLMALAPVQAQTVVKYLNIASIPDEVKLMTEAVAEYEAANPGVKVELPFLENEAFKAKLTTLLQSADAPDVFHSWGGGVFYEQAKAGVLRPIEGVLSQEAKDAQGTAGVAAFTAPDGHIYGIARDVAEVVLWYNKALFTQAGVDPESLKTWDGFLAAVQKFKDAGITPLAMGGKDKWPAHFWWSKLVVRLAGQDGFNAAARGEGDGFAGEDFVKAGQFFLQLAQLDPWQEGFQAATYGDASGYFGDGKAAMHLMGDWDYGAMKDNSATKQGIPDDQLGILPFPTIDGGKGDPTDTLGGLSGYLFSKNASDDAVKFIEWYNAKPVQSRFANAGYYIPIVNGAADGMTNPFKVLVAQDINKAHWHALFFDQALGPAVGGVVNDVSADLAANAISAEDAALQVKEAVDDAAN</sequence>
<evidence type="ECO:0000256" key="3">
    <source>
        <dbReference type="ARBA" id="ARBA00022764"/>
    </source>
</evidence>
<dbReference type="InterPro" id="IPR006059">
    <property type="entry name" value="SBP"/>
</dbReference>
<proteinExistence type="inferred from homology"/>
<evidence type="ECO:0000313" key="6">
    <source>
        <dbReference type="Proteomes" id="UP000095463"/>
    </source>
</evidence>
<gene>
    <name evidence="5" type="ORF">VW23_023185</name>
</gene>
<keyword evidence="4" id="KW-0732">Signal</keyword>
<dbReference type="PANTHER" id="PTHR43649:SF14">
    <property type="entry name" value="BLR3389 PROTEIN"/>
    <property type="match status" value="1"/>
</dbReference>
<dbReference type="Pfam" id="PF01547">
    <property type="entry name" value="SBP_bac_1"/>
    <property type="match status" value="1"/>
</dbReference>
<name>A0A1E5XN96_9HYPH</name>
<organism evidence="5 6">
    <name type="scientific">Devosia insulae DS-56</name>
    <dbReference type="NCBI Taxonomy" id="1116389"/>
    <lineage>
        <taxon>Bacteria</taxon>
        <taxon>Pseudomonadati</taxon>
        <taxon>Pseudomonadota</taxon>
        <taxon>Alphaproteobacteria</taxon>
        <taxon>Hyphomicrobiales</taxon>
        <taxon>Devosiaceae</taxon>
        <taxon>Devosia</taxon>
    </lineage>
</organism>
<dbReference type="OrthoDB" id="9798191at2"/>
<evidence type="ECO:0008006" key="7">
    <source>
        <dbReference type="Google" id="ProtNLM"/>
    </source>
</evidence>
<feature type="signal peptide" evidence="4">
    <location>
        <begin position="1"/>
        <end position="20"/>
    </location>
</feature>
<keyword evidence="6" id="KW-1185">Reference proteome</keyword>
<feature type="chain" id="PRO_5009190329" description="ABC transporter substrate-binding protein" evidence="4">
    <location>
        <begin position="21"/>
        <end position="419"/>
    </location>
</feature>
<dbReference type="RefSeq" id="WP_069910735.1">
    <property type="nucleotide sequence ID" value="NZ_LAJE02000236.1"/>
</dbReference>
<reference evidence="5 6" key="1">
    <citation type="journal article" date="2015" name="Genome Announc.">
        <title>Genome Assemblies of Three Soil-Associated Devosia species: D. insulae, D. limi, and D. soli.</title>
        <authorList>
            <person name="Hassan Y.I."/>
            <person name="Lepp D."/>
            <person name="Zhou T."/>
        </authorList>
    </citation>
    <scope>NUCLEOTIDE SEQUENCE [LARGE SCALE GENOMIC DNA]</scope>
    <source>
        <strain evidence="5 6">DS-56</strain>
    </source>
</reference>
<dbReference type="Proteomes" id="UP000095463">
    <property type="component" value="Unassembled WGS sequence"/>
</dbReference>
<dbReference type="AlphaFoldDB" id="A0A1E5XN96"/>
<dbReference type="InterPro" id="IPR050490">
    <property type="entry name" value="Bact_solute-bd_prot1"/>
</dbReference>
<evidence type="ECO:0000256" key="1">
    <source>
        <dbReference type="ARBA" id="ARBA00004418"/>
    </source>
</evidence>
<protein>
    <recommendedName>
        <fullName evidence="7">ABC transporter substrate-binding protein</fullName>
    </recommendedName>
</protein>
<comment type="subcellular location">
    <subcellularLocation>
        <location evidence="1">Periplasm</location>
    </subcellularLocation>
</comment>
<comment type="similarity">
    <text evidence="2">Belongs to the bacterial solute-binding protein 1 family.</text>
</comment>
<dbReference type="SUPFAM" id="SSF53850">
    <property type="entry name" value="Periplasmic binding protein-like II"/>
    <property type="match status" value="1"/>
</dbReference>
<evidence type="ECO:0000256" key="2">
    <source>
        <dbReference type="ARBA" id="ARBA00008520"/>
    </source>
</evidence>
<dbReference type="EMBL" id="LAJE02000236">
    <property type="protein sequence ID" value="OEO30041.1"/>
    <property type="molecule type" value="Genomic_DNA"/>
</dbReference>
<dbReference type="Gene3D" id="3.40.190.10">
    <property type="entry name" value="Periplasmic binding protein-like II"/>
    <property type="match status" value="2"/>
</dbReference>
<keyword evidence="3" id="KW-0574">Periplasm</keyword>
<comment type="caution">
    <text evidence="5">The sequence shown here is derived from an EMBL/GenBank/DDBJ whole genome shotgun (WGS) entry which is preliminary data.</text>
</comment>
<dbReference type="PANTHER" id="PTHR43649">
    <property type="entry name" value="ARABINOSE-BINDING PROTEIN-RELATED"/>
    <property type="match status" value="1"/>
</dbReference>
<dbReference type="GO" id="GO:0042597">
    <property type="term" value="C:periplasmic space"/>
    <property type="evidence" value="ECO:0007669"/>
    <property type="project" value="UniProtKB-SubCell"/>
</dbReference>
<evidence type="ECO:0000313" key="5">
    <source>
        <dbReference type="EMBL" id="OEO30041.1"/>
    </source>
</evidence>
<accession>A0A1E5XN96</accession>
<evidence type="ECO:0000256" key="4">
    <source>
        <dbReference type="SAM" id="SignalP"/>
    </source>
</evidence>